<dbReference type="Proteomes" id="UP000001861">
    <property type="component" value="Unassembled WGS sequence"/>
</dbReference>
<sequence length="754" mass="81485">MSTVSSNCYLTRLYTIVRRLSTNGFHPPPAIASRVLAVDVRRSSTLPFLHLEEREDWRRWRGLAYARTDIGGAYRLNPEDHTWTPLLEFVDDERWNWWGVDALATDPVDPNRVYLATGMYTNSWDPNNGQILISADRGNTWNSTKLPFKVGGNMPGRGINNILYFGARSGNGLWKSIDYGASWTNVTQFPSVGTYIPVPGDSNDYNTDIVGISWVTFDETSGQSGQPTPRIFVGVANKGSDNIFVSEDGGNTSPHRDLGSAVPGQNNAFLPHKGVLSPVEQSLYLSYSDGAGPYDGGFGALYKYDITSKTWTDITPVSGDDLYFGFGGVAVDLQRPGTVMVAALNSWWPEGQIFRSTDGGASWSTIWSWGNWPHLNKHYSYSNSRAPWLGVNHVETEAGILQVGWMMEALVIDPFDSNHWLYGTGATIYGGHDLLEWDSKHNVTLESLADGVEETAILGLISPPSGPQLLSAVGDLGGFVHHSLSEAPAEGFKNPTWATSSDIDYAGKRPNIIVRVGTGDSSSGKQVAISSDSGTTWQEHYGAADNVSGGKIAISAEGDTILWRTSGNGVLVSRHMGSFTRVTSLPSSAAIASDKLENNIFYAAAGSSFYVSTDHGTTFVQRGSLGDSESPFQVAVNTNQTGDIWVSTDKGLFHSTDSGESFTQIEGITQAWSVSLGAPAASEDYPTIFVAANIDGIAYFRSDDAGVTWARINDEGRGFGTPSANCLVADSRVHGRVYIGTNGRGIFYGDLVAA</sequence>
<dbReference type="PANTHER" id="PTHR43739">
    <property type="entry name" value="XYLOGLUCANASE (EUROFUNG)"/>
    <property type="match status" value="1"/>
</dbReference>
<dbReference type="InterPro" id="IPR052025">
    <property type="entry name" value="Xyloglucanase_GH74"/>
</dbReference>
<evidence type="ECO:0000313" key="9">
    <source>
        <dbReference type="Proteomes" id="UP000001861"/>
    </source>
</evidence>
<accession>A8N5S0</accession>
<evidence type="ECO:0000256" key="7">
    <source>
        <dbReference type="ARBA" id="ARBA00037986"/>
    </source>
</evidence>
<keyword evidence="5" id="KW-0326">Glycosidase</keyword>
<name>A8N5S0_COPC7</name>
<evidence type="ECO:0000256" key="6">
    <source>
        <dbReference type="ARBA" id="ARBA00023326"/>
    </source>
</evidence>
<evidence type="ECO:0000256" key="3">
    <source>
        <dbReference type="ARBA" id="ARBA00023001"/>
    </source>
</evidence>
<dbReference type="PANTHER" id="PTHR43739:SF2">
    <property type="entry name" value="OLIGOXYLOGLUCAN-REDUCING END-SPECIFIC XYLOGLUCANASE-RELATED"/>
    <property type="match status" value="1"/>
</dbReference>
<evidence type="ECO:0000256" key="5">
    <source>
        <dbReference type="ARBA" id="ARBA00023295"/>
    </source>
</evidence>
<dbReference type="RefSeq" id="XP_001830215.2">
    <property type="nucleotide sequence ID" value="XM_001830163.2"/>
</dbReference>
<comment type="caution">
    <text evidence="8">The sequence shown here is derived from an EMBL/GenBank/DDBJ whole genome shotgun (WGS) entry which is preliminary data.</text>
</comment>
<dbReference type="GO" id="GO:0030245">
    <property type="term" value="P:cellulose catabolic process"/>
    <property type="evidence" value="ECO:0007669"/>
    <property type="project" value="UniProtKB-KW"/>
</dbReference>
<dbReference type="CDD" id="cd15482">
    <property type="entry name" value="Sialidase_non-viral"/>
    <property type="match status" value="1"/>
</dbReference>
<reference evidence="8 9" key="1">
    <citation type="journal article" date="2010" name="Proc. Natl. Acad. Sci. U.S.A.">
        <title>Insights into evolution of multicellular fungi from the assembled chromosomes of the mushroom Coprinopsis cinerea (Coprinus cinereus).</title>
        <authorList>
            <person name="Stajich J.E."/>
            <person name="Wilke S.K."/>
            <person name="Ahren D."/>
            <person name="Au C.H."/>
            <person name="Birren B.W."/>
            <person name="Borodovsky M."/>
            <person name="Burns C."/>
            <person name="Canback B."/>
            <person name="Casselton L.A."/>
            <person name="Cheng C.K."/>
            <person name="Deng J."/>
            <person name="Dietrich F.S."/>
            <person name="Fargo D.C."/>
            <person name="Farman M.L."/>
            <person name="Gathman A.C."/>
            <person name="Goldberg J."/>
            <person name="Guigo R."/>
            <person name="Hoegger P.J."/>
            <person name="Hooker J.B."/>
            <person name="Huggins A."/>
            <person name="James T.Y."/>
            <person name="Kamada T."/>
            <person name="Kilaru S."/>
            <person name="Kodira C."/>
            <person name="Kues U."/>
            <person name="Kupfer D."/>
            <person name="Kwan H.S."/>
            <person name="Lomsadze A."/>
            <person name="Li W."/>
            <person name="Lilly W.W."/>
            <person name="Ma L.J."/>
            <person name="Mackey A.J."/>
            <person name="Manning G."/>
            <person name="Martin F."/>
            <person name="Muraguchi H."/>
            <person name="Natvig D.O."/>
            <person name="Palmerini H."/>
            <person name="Ramesh M.A."/>
            <person name="Rehmeyer C.J."/>
            <person name="Roe B.A."/>
            <person name="Shenoy N."/>
            <person name="Stanke M."/>
            <person name="Ter-Hovhannisyan V."/>
            <person name="Tunlid A."/>
            <person name="Velagapudi R."/>
            <person name="Vision T.J."/>
            <person name="Zeng Q."/>
            <person name="Zolan M.E."/>
            <person name="Pukkila P.J."/>
        </authorList>
    </citation>
    <scope>NUCLEOTIDE SEQUENCE [LARGE SCALE GENOMIC DNA]</scope>
    <source>
        <strain evidence="9">Okayama-7 / 130 / ATCC MYA-4618 / FGSC 9003</strain>
    </source>
</reference>
<dbReference type="AlphaFoldDB" id="A8N5S0"/>
<dbReference type="KEGG" id="cci:CC1G_11818"/>
<proteinExistence type="inferred from homology"/>
<keyword evidence="4" id="KW-0119">Carbohydrate metabolism</keyword>
<gene>
    <name evidence="8" type="ORF">CC1G_11818</name>
</gene>
<keyword evidence="6" id="KW-0624">Polysaccharide degradation</keyword>
<protein>
    <submittedName>
        <fullName evidence="8">CEL6 protein</fullName>
    </submittedName>
</protein>
<dbReference type="GeneID" id="6006660"/>
<evidence type="ECO:0000256" key="4">
    <source>
        <dbReference type="ARBA" id="ARBA00023277"/>
    </source>
</evidence>
<dbReference type="STRING" id="240176.A8N5S0"/>
<dbReference type="eggNOG" id="ENOG502QR03">
    <property type="taxonomic scope" value="Eukaryota"/>
</dbReference>
<dbReference type="GO" id="GO:0016798">
    <property type="term" value="F:hydrolase activity, acting on glycosyl bonds"/>
    <property type="evidence" value="ECO:0007669"/>
    <property type="project" value="UniProtKB-KW"/>
</dbReference>
<dbReference type="VEuPathDB" id="FungiDB:CC1G_11818"/>
<dbReference type="GO" id="GO:0010411">
    <property type="term" value="P:xyloglucan metabolic process"/>
    <property type="evidence" value="ECO:0007669"/>
    <property type="project" value="TreeGrafter"/>
</dbReference>
<dbReference type="InterPro" id="IPR015943">
    <property type="entry name" value="WD40/YVTN_repeat-like_dom_sf"/>
</dbReference>
<evidence type="ECO:0000313" key="8">
    <source>
        <dbReference type="EMBL" id="EAU91586.2"/>
    </source>
</evidence>
<dbReference type="OrthoDB" id="2151161at2759"/>
<organism evidence="8 9">
    <name type="scientific">Coprinopsis cinerea (strain Okayama-7 / 130 / ATCC MYA-4618 / FGSC 9003)</name>
    <name type="common">Inky cap fungus</name>
    <name type="synonym">Hormographiella aspergillata</name>
    <dbReference type="NCBI Taxonomy" id="240176"/>
    <lineage>
        <taxon>Eukaryota</taxon>
        <taxon>Fungi</taxon>
        <taxon>Dikarya</taxon>
        <taxon>Basidiomycota</taxon>
        <taxon>Agaricomycotina</taxon>
        <taxon>Agaricomycetes</taxon>
        <taxon>Agaricomycetidae</taxon>
        <taxon>Agaricales</taxon>
        <taxon>Agaricineae</taxon>
        <taxon>Psathyrellaceae</taxon>
        <taxon>Coprinopsis</taxon>
    </lineage>
</organism>
<evidence type="ECO:0000256" key="2">
    <source>
        <dbReference type="ARBA" id="ARBA00022801"/>
    </source>
</evidence>
<keyword evidence="1" id="KW-0732">Signal</keyword>
<comment type="similarity">
    <text evidence="7">Belongs to the glycosyl hydrolase 74 family.</text>
</comment>
<dbReference type="HOGENOM" id="CLU_004180_1_0_1"/>
<dbReference type="FunFam" id="2.130.10.10:FF:000534">
    <property type="entry name" value="Xyloglucanase Xgh74A"/>
    <property type="match status" value="1"/>
</dbReference>
<keyword evidence="2" id="KW-0378">Hydrolase</keyword>
<keyword evidence="3" id="KW-0136">Cellulose degradation</keyword>
<dbReference type="Gene3D" id="2.130.10.10">
    <property type="entry name" value="YVTN repeat-like/Quinoprotein amine dehydrogenase"/>
    <property type="match status" value="2"/>
</dbReference>
<evidence type="ECO:0000256" key="1">
    <source>
        <dbReference type="ARBA" id="ARBA00022729"/>
    </source>
</evidence>
<dbReference type="InParanoid" id="A8N5S0"/>
<dbReference type="SUPFAM" id="SSF110296">
    <property type="entry name" value="Oligoxyloglucan reducing end-specific cellobiohydrolase"/>
    <property type="match status" value="2"/>
</dbReference>
<dbReference type="OMA" id="YSSWWPD"/>
<keyword evidence="9" id="KW-1185">Reference proteome</keyword>
<dbReference type="EMBL" id="AACS02000003">
    <property type="protein sequence ID" value="EAU91586.2"/>
    <property type="molecule type" value="Genomic_DNA"/>
</dbReference>